<gene>
    <name evidence="4" type="ORF">ACHKAR_18520</name>
</gene>
<protein>
    <submittedName>
        <fullName evidence="4">GldG family protein</fullName>
    </submittedName>
</protein>
<evidence type="ECO:0000256" key="1">
    <source>
        <dbReference type="SAM" id="Phobius"/>
    </source>
</evidence>
<evidence type="ECO:0000313" key="5">
    <source>
        <dbReference type="Proteomes" id="UP001610063"/>
    </source>
</evidence>
<feature type="domain" description="DUF7088" evidence="3">
    <location>
        <begin position="35"/>
        <end position="138"/>
    </location>
</feature>
<evidence type="ECO:0000259" key="2">
    <source>
        <dbReference type="Pfam" id="PF09822"/>
    </source>
</evidence>
<dbReference type="EMBL" id="JBIPKE010000020">
    <property type="protein sequence ID" value="MFH6985452.1"/>
    <property type="molecule type" value="Genomic_DNA"/>
</dbReference>
<keyword evidence="1" id="KW-0472">Membrane</keyword>
<sequence>MNRKNIIIQLGIVLAIILVANLISNELYFRLDFTEDNRYTFSEATKEVIDELNGVITVKAYFSEDLPPQLMKNRQDFQDQLVEYENRSQGNIVFEFVNPNENEEAERDAQQNGVSPVMINVTERDQVQQMRAYMGAVLKMDDRTEVIPLVQPGAAMEYAITTAIKKVSIADKPKLGLIQGYGEPTLQALPQLMDQLSVLYKVEPFRLRDTAAVPGYYRALIWINPKDSVSTGDFAKLDRYLNQGGGIFIAHSCVEGDLQQGLLSKTTDVGLKGWLGRKGLVLGDQFVVDAQCASVNVQQRQGFFTINSQVEFPFFPMVNNFADHAITSGLESVMFPFISPLSFSSSDTSWAQVPLVYSSENSGLITPPSYIDIQKKWAQRDFPQGAQILVAGLDNGKARVGVVANGTFCVNGEGQRPQQQNQDNINLASNMIDWIADDTGLIDLRTKGITSRPLESVEDSSKAMIKYGNVFAPILLILIYAFIRKQMNQRKRQKWMQGNYE</sequence>
<dbReference type="Proteomes" id="UP001610063">
    <property type="component" value="Unassembled WGS sequence"/>
</dbReference>
<keyword evidence="1" id="KW-0812">Transmembrane</keyword>
<feature type="domain" description="ABC-type uncharacterised transport system" evidence="2">
    <location>
        <begin position="172"/>
        <end position="397"/>
    </location>
</feature>
<name>A0ABW7ND85_9BACT</name>
<keyword evidence="1" id="KW-1133">Transmembrane helix</keyword>
<accession>A0ABW7ND85</accession>
<evidence type="ECO:0000313" key="4">
    <source>
        <dbReference type="EMBL" id="MFH6985452.1"/>
    </source>
</evidence>
<dbReference type="InterPro" id="IPR019196">
    <property type="entry name" value="ABC_transp_unknown"/>
</dbReference>
<comment type="caution">
    <text evidence="4">The sequence shown here is derived from an EMBL/GenBank/DDBJ whole genome shotgun (WGS) entry which is preliminary data.</text>
</comment>
<dbReference type="RefSeq" id="WP_395418905.1">
    <property type="nucleotide sequence ID" value="NZ_JBIPKE010000020.1"/>
</dbReference>
<proteinExistence type="predicted"/>
<evidence type="ECO:0000259" key="3">
    <source>
        <dbReference type="Pfam" id="PF23357"/>
    </source>
</evidence>
<feature type="transmembrane region" description="Helical" evidence="1">
    <location>
        <begin position="464"/>
        <end position="483"/>
    </location>
</feature>
<organism evidence="4 5">
    <name type="scientific">Marinoscillum luteum</name>
    <dbReference type="NCBI Taxonomy" id="861051"/>
    <lineage>
        <taxon>Bacteria</taxon>
        <taxon>Pseudomonadati</taxon>
        <taxon>Bacteroidota</taxon>
        <taxon>Cytophagia</taxon>
        <taxon>Cytophagales</taxon>
        <taxon>Reichenbachiellaceae</taxon>
        <taxon>Marinoscillum</taxon>
    </lineage>
</organism>
<dbReference type="Pfam" id="PF23357">
    <property type="entry name" value="DUF7088"/>
    <property type="match status" value="1"/>
</dbReference>
<dbReference type="InterPro" id="IPR055396">
    <property type="entry name" value="DUF7088"/>
</dbReference>
<reference evidence="4 5" key="1">
    <citation type="journal article" date="2013" name="Int. J. Syst. Evol. Microbiol.">
        <title>Marinoscillum luteum sp. nov., isolated from marine sediment.</title>
        <authorList>
            <person name="Cha I.T."/>
            <person name="Park S.J."/>
            <person name="Kim S.J."/>
            <person name="Kim J.G."/>
            <person name="Jung M.Y."/>
            <person name="Shin K.S."/>
            <person name="Kwon K.K."/>
            <person name="Yang S.H."/>
            <person name="Seo Y.S."/>
            <person name="Rhee S.K."/>
        </authorList>
    </citation>
    <scope>NUCLEOTIDE SEQUENCE [LARGE SCALE GENOMIC DNA]</scope>
    <source>
        <strain evidence="4 5">KCTC 23939</strain>
    </source>
</reference>
<dbReference type="Pfam" id="PF09822">
    <property type="entry name" value="ABC_transp_aux"/>
    <property type="match status" value="1"/>
</dbReference>
<keyword evidence="5" id="KW-1185">Reference proteome</keyword>